<dbReference type="InterPro" id="IPR012337">
    <property type="entry name" value="RNaseH-like_sf"/>
</dbReference>
<dbReference type="PANTHER" id="PTHR42648:SF31">
    <property type="entry name" value="RNA-DIRECTED DNA POLYMERASE"/>
    <property type="match status" value="1"/>
</dbReference>
<dbReference type="STRING" id="157652.A0A371FXD0"/>
<feature type="domain" description="Integrase catalytic" evidence="1">
    <location>
        <begin position="48"/>
        <end position="146"/>
    </location>
</feature>
<proteinExistence type="predicted"/>
<dbReference type="Pfam" id="PF25597">
    <property type="entry name" value="SH3_retrovirus"/>
    <property type="match status" value="1"/>
</dbReference>
<dbReference type="Proteomes" id="UP000257109">
    <property type="component" value="Unassembled WGS sequence"/>
</dbReference>
<dbReference type="InterPro" id="IPR039537">
    <property type="entry name" value="Retrotran_Ty1/copia-like"/>
</dbReference>
<name>A0A371FXD0_MUCPR</name>
<gene>
    <name evidence="2" type="ORF">CR513_36218</name>
</gene>
<evidence type="ECO:0000313" key="2">
    <source>
        <dbReference type="EMBL" id="RDX82938.1"/>
    </source>
</evidence>
<dbReference type="GO" id="GO:0003676">
    <property type="term" value="F:nucleic acid binding"/>
    <property type="evidence" value="ECO:0007669"/>
    <property type="project" value="InterPro"/>
</dbReference>
<dbReference type="SUPFAM" id="SSF53098">
    <property type="entry name" value="Ribonuclease H-like"/>
    <property type="match status" value="1"/>
</dbReference>
<feature type="non-terminal residue" evidence="2">
    <location>
        <position position="1"/>
    </location>
</feature>
<sequence length="314" mass="35884">MFPHLFTKEFVKSFKCDVCQFSKHHRATFSPSNNKSLEPFNLIHYDLDNDTKFVNLESSKFLKDNGVVHELMCVNTPQQNGVAERKNCHLLEVARVLLFQMSILNAYWGEVVLTATYLINSLPSHVFMCVFFVHSHNPYCRKLDPRVVKCVFIGYPSNKKGFKCYHPPSRLFVSMDVTFHETQSFFVFPPLQGESYVEVESVIESLPFPIQDVQVQVQEVTRPTLVLEQVQMFEPDVSIPDNSIEEQVQLSEPEVSISGNSIKDVSDDMPIALRKGKRSCVKYPISQFVCTDHLSVQHQSFIVVIDAIKTPTSV</sequence>
<accession>A0A371FXD0</accession>
<dbReference type="AlphaFoldDB" id="A0A371FXD0"/>
<organism evidence="2 3">
    <name type="scientific">Mucuna pruriens</name>
    <name type="common">Velvet bean</name>
    <name type="synonym">Dolichos pruriens</name>
    <dbReference type="NCBI Taxonomy" id="157652"/>
    <lineage>
        <taxon>Eukaryota</taxon>
        <taxon>Viridiplantae</taxon>
        <taxon>Streptophyta</taxon>
        <taxon>Embryophyta</taxon>
        <taxon>Tracheophyta</taxon>
        <taxon>Spermatophyta</taxon>
        <taxon>Magnoliopsida</taxon>
        <taxon>eudicotyledons</taxon>
        <taxon>Gunneridae</taxon>
        <taxon>Pentapetalae</taxon>
        <taxon>rosids</taxon>
        <taxon>fabids</taxon>
        <taxon>Fabales</taxon>
        <taxon>Fabaceae</taxon>
        <taxon>Papilionoideae</taxon>
        <taxon>50 kb inversion clade</taxon>
        <taxon>NPAAA clade</taxon>
        <taxon>indigoferoid/millettioid clade</taxon>
        <taxon>Phaseoleae</taxon>
        <taxon>Mucuna</taxon>
    </lineage>
</organism>
<dbReference type="InterPro" id="IPR001584">
    <property type="entry name" value="Integrase_cat-core"/>
</dbReference>
<dbReference type="PROSITE" id="PS50994">
    <property type="entry name" value="INTEGRASE"/>
    <property type="match status" value="1"/>
</dbReference>
<dbReference type="InterPro" id="IPR036397">
    <property type="entry name" value="RNaseH_sf"/>
</dbReference>
<evidence type="ECO:0000313" key="3">
    <source>
        <dbReference type="Proteomes" id="UP000257109"/>
    </source>
</evidence>
<comment type="caution">
    <text evidence="2">The sequence shown here is derived from an EMBL/GenBank/DDBJ whole genome shotgun (WGS) entry which is preliminary data.</text>
</comment>
<dbReference type="InterPro" id="IPR057670">
    <property type="entry name" value="SH3_retrovirus"/>
</dbReference>
<dbReference type="PANTHER" id="PTHR42648">
    <property type="entry name" value="TRANSPOSASE, PUTATIVE-RELATED"/>
    <property type="match status" value="1"/>
</dbReference>
<dbReference type="OrthoDB" id="1750639at2759"/>
<dbReference type="EMBL" id="QJKJ01007506">
    <property type="protein sequence ID" value="RDX82938.1"/>
    <property type="molecule type" value="Genomic_DNA"/>
</dbReference>
<protein>
    <recommendedName>
        <fullName evidence="1">Integrase catalytic domain-containing protein</fullName>
    </recommendedName>
</protein>
<keyword evidence="3" id="KW-1185">Reference proteome</keyword>
<dbReference type="Gene3D" id="3.30.420.10">
    <property type="entry name" value="Ribonuclease H-like superfamily/Ribonuclease H"/>
    <property type="match status" value="1"/>
</dbReference>
<reference evidence="2" key="1">
    <citation type="submission" date="2018-05" db="EMBL/GenBank/DDBJ databases">
        <title>Draft genome of Mucuna pruriens seed.</title>
        <authorList>
            <person name="Nnadi N.E."/>
            <person name="Vos R."/>
            <person name="Hasami M.H."/>
            <person name="Devisetty U.K."/>
            <person name="Aguiy J.C."/>
        </authorList>
    </citation>
    <scope>NUCLEOTIDE SEQUENCE [LARGE SCALE GENOMIC DNA]</scope>
    <source>
        <strain evidence="2">JCA_2017</strain>
    </source>
</reference>
<dbReference type="GO" id="GO:0015074">
    <property type="term" value="P:DNA integration"/>
    <property type="evidence" value="ECO:0007669"/>
    <property type="project" value="InterPro"/>
</dbReference>
<evidence type="ECO:0000259" key="1">
    <source>
        <dbReference type="PROSITE" id="PS50994"/>
    </source>
</evidence>